<evidence type="ECO:0000259" key="2">
    <source>
        <dbReference type="Pfam" id="PF00892"/>
    </source>
</evidence>
<keyword evidence="1" id="KW-0812">Transmembrane</keyword>
<feature type="transmembrane region" description="Helical" evidence="1">
    <location>
        <begin position="241"/>
        <end position="262"/>
    </location>
</feature>
<reference evidence="3 4" key="1">
    <citation type="submission" date="2024-01" db="EMBL/GenBank/DDBJ databases">
        <title>Uliginosibacterium soil sp. nov.</title>
        <authorList>
            <person name="Lv Y."/>
        </authorList>
    </citation>
    <scope>NUCLEOTIDE SEQUENCE [LARGE SCALE GENOMIC DNA]</scope>
    <source>
        <strain evidence="3 4">H3</strain>
    </source>
</reference>
<dbReference type="EMBL" id="JAYXHS010000002">
    <property type="protein sequence ID" value="MEC5386636.1"/>
    <property type="molecule type" value="Genomic_DNA"/>
</dbReference>
<feature type="transmembrane region" description="Helical" evidence="1">
    <location>
        <begin position="34"/>
        <end position="52"/>
    </location>
</feature>
<name>A0ABU6K5D8_9RHOO</name>
<feature type="transmembrane region" description="Helical" evidence="1">
    <location>
        <begin position="92"/>
        <end position="109"/>
    </location>
</feature>
<keyword evidence="1" id="KW-1133">Transmembrane helix</keyword>
<feature type="domain" description="EamA" evidence="2">
    <location>
        <begin position="2"/>
        <end position="132"/>
    </location>
</feature>
<comment type="caution">
    <text evidence="3">The sequence shown here is derived from an EMBL/GenBank/DDBJ whole genome shotgun (WGS) entry which is preliminary data.</text>
</comment>
<sequence>MLYVLLAATCSVLVSVLLKVARKRGIDTAQAITWNYLSASVLCFFLLTPPLASLQHADAPWVPLLALAVILPSLFLVLAASVRAAGIVRTDIAQRLSLLLSLAAAFLFFGEQTVPLKLAGLALGLLAVVGILIRPQGQQASTPDGQRMWPALLTVWVGFALVDVLLKRIAAAGTPFAASLQVSFVLAFVGMVVWQGLRVVQGKTQLSARNLLAGLLLGLINFGNIIFYVMAHRALPGQPSVIFASMNIGVVVLGTLVGVIGFGEKLSWLNRAAIGLAIVSIGLIAMAPKA</sequence>
<organism evidence="3 4">
    <name type="scientific">Uliginosibacterium silvisoli</name>
    <dbReference type="NCBI Taxonomy" id="3114758"/>
    <lineage>
        <taxon>Bacteria</taxon>
        <taxon>Pseudomonadati</taxon>
        <taxon>Pseudomonadota</taxon>
        <taxon>Betaproteobacteria</taxon>
        <taxon>Rhodocyclales</taxon>
        <taxon>Zoogloeaceae</taxon>
        <taxon>Uliginosibacterium</taxon>
    </lineage>
</organism>
<gene>
    <name evidence="3" type="ORF">VVD49_12945</name>
</gene>
<evidence type="ECO:0000256" key="1">
    <source>
        <dbReference type="SAM" id="Phobius"/>
    </source>
</evidence>
<dbReference type="Proteomes" id="UP001331561">
    <property type="component" value="Unassembled WGS sequence"/>
</dbReference>
<accession>A0ABU6K5D8</accession>
<protein>
    <submittedName>
        <fullName evidence="3">EamA family transporter</fullName>
    </submittedName>
</protein>
<feature type="transmembrane region" description="Helical" evidence="1">
    <location>
        <begin position="209"/>
        <end position="229"/>
    </location>
</feature>
<dbReference type="Pfam" id="PF00892">
    <property type="entry name" value="EamA"/>
    <property type="match status" value="1"/>
</dbReference>
<evidence type="ECO:0000313" key="4">
    <source>
        <dbReference type="Proteomes" id="UP001331561"/>
    </source>
</evidence>
<feature type="transmembrane region" description="Helical" evidence="1">
    <location>
        <begin position="116"/>
        <end position="133"/>
    </location>
</feature>
<feature type="transmembrane region" description="Helical" evidence="1">
    <location>
        <begin position="178"/>
        <end position="197"/>
    </location>
</feature>
<feature type="transmembrane region" description="Helical" evidence="1">
    <location>
        <begin position="148"/>
        <end position="166"/>
    </location>
</feature>
<keyword evidence="4" id="KW-1185">Reference proteome</keyword>
<dbReference type="RefSeq" id="WP_327599595.1">
    <property type="nucleotide sequence ID" value="NZ_JAYXHS010000002.1"/>
</dbReference>
<feature type="transmembrane region" description="Helical" evidence="1">
    <location>
        <begin position="64"/>
        <end position="86"/>
    </location>
</feature>
<dbReference type="InterPro" id="IPR000620">
    <property type="entry name" value="EamA_dom"/>
</dbReference>
<proteinExistence type="predicted"/>
<keyword evidence="1" id="KW-0472">Membrane</keyword>
<evidence type="ECO:0000313" key="3">
    <source>
        <dbReference type="EMBL" id="MEC5386636.1"/>
    </source>
</evidence>
<feature type="transmembrane region" description="Helical" evidence="1">
    <location>
        <begin position="268"/>
        <end position="287"/>
    </location>
</feature>